<reference evidence="3" key="1">
    <citation type="submission" date="2016-10" db="EMBL/GenBank/DDBJ databases">
        <authorList>
            <person name="Varghese N."/>
            <person name="Submissions S."/>
        </authorList>
    </citation>
    <scope>NUCLEOTIDE SEQUENCE [LARGE SCALE GENOMIC DNA]</scope>
    <source>
        <strain evidence="3">8N4</strain>
    </source>
</reference>
<keyword evidence="1" id="KW-0812">Transmembrane</keyword>
<keyword evidence="1" id="KW-0472">Membrane</keyword>
<protein>
    <submittedName>
        <fullName evidence="2">Uncharacterized protein</fullName>
    </submittedName>
</protein>
<organism evidence="2 3">
    <name type="scientific">Rosenbergiella nectarea</name>
    <dbReference type="NCBI Taxonomy" id="988801"/>
    <lineage>
        <taxon>Bacteria</taxon>
        <taxon>Pseudomonadati</taxon>
        <taxon>Pseudomonadota</taxon>
        <taxon>Gammaproteobacteria</taxon>
        <taxon>Enterobacterales</taxon>
        <taxon>Erwiniaceae</taxon>
        <taxon>Rosenbergiella</taxon>
    </lineage>
</organism>
<sequence>MPLIKIQSVLRRFFRLSILLRLVILSGLFFFLSQRHRPVVPRPPQVSLKSLALLQQTTQQMPISPLVEPLHVYSPVVLWI</sequence>
<gene>
    <name evidence="2" type="ORF">SAMN05216522_102200</name>
</gene>
<dbReference type="EMBL" id="FOGC01000002">
    <property type="protein sequence ID" value="SEQ33978.1"/>
    <property type="molecule type" value="Genomic_DNA"/>
</dbReference>
<dbReference type="Proteomes" id="UP000242515">
    <property type="component" value="Unassembled WGS sequence"/>
</dbReference>
<accession>A0A1H9F9I6</accession>
<dbReference type="STRING" id="988801.SAMN05216522_102200"/>
<evidence type="ECO:0000313" key="3">
    <source>
        <dbReference type="Proteomes" id="UP000242515"/>
    </source>
</evidence>
<proteinExistence type="predicted"/>
<dbReference type="AlphaFoldDB" id="A0A1H9F9I6"/>
<name>A0A1H9F9I6_9GAMM</name>
<feature type="transmembrane region" description="Helical" evidence="1">
    <location>
        <begin position="12"/>
        <end position="32"/>
    </location>
</feature>
<keyword evidence="1" id="KW-1133">Transmembrane helix</keyword>
<keyword evidence="3" id="KW-1185">Reference proteome</keyword>
<evidence type="ECO:0000256" key="1">
    <source>
        <dbReference type="SAM" id="Phobius"/>
    </source>
</evidence>
<evidence type="ECO:0000313" key="2">
    <source>
        <dbReference type="EMBL" id="SEQ33978.1"/>
    </source>
</evidence>